<dbReference type="RefSeq" id="WP_037445824.1">
    <property type="nucleotide sequence ID" value="NZ_JPEO01000030.1"/>
</dbReference>
<evidence type="ECO:0000313" key="2">
    <source>
        <dbReference type="Proteomes" id="UP000029264"/>
    </source>
</evidence>
<dbReference type="AlphaFoldDB" id="A0A094LLE9"/>
<reference evidence="1 2" key="1">
    <citation type="submission" date="2014-06" db="EMBL/GenBank/DDBJ databases">
        <title>Shewanella sp. YQH10.</title>
        <authorList>
            <person name="Liu Y."/>
            <person name="Zeng R."/>
        </authorList>
    </citation>
    <scope>NUCLEOTIDE SEQUENCE [LARGE SCALE GENOMIC DNA]</scope>
    <source>
        <strain evidence="1 2">YQH10</strain>
    </source>
</reference>
<keyword evidence="2" id="KW-1185">Reference proteome</keyword>
<gene>
    <name evidence="1" type="ORF">HR45_19100</name>
</gene>
<comment type="caution">
    <text evidence="1">The sequence shown here is derived from an EMBL/GenBank/DDBJ whole genome shotgun (WGS) entry which is preliminary data.</text>
</comment>
<evidence type="ECO:0000313" key="1">
    <source>
        <dbReference type="EMBL" id="KFZ35958.1"/>
    </source>
</evidence>
<dbReference type="Proteomes" id="UP000029264">
    <property type="component" value="Unassembled WGS sequence"/>
</dbReference>
<dbReference type="OrthoDB" id="9940020at2"/>
<organism evidence="1 2">
    <name type="scientific">Shewanella mangrovi</name>
    <dbReference type="NCBI Taxonomy" id="1515746"/>
    <lineage>
        <taxon>Bacteria</taxon>
        <taxon>Pseudomonadati</taxon>
        <taxon>Pseudomonadota</taxon>
        <taxon>Gammaproteobacteria</taxon>
        <taxon>Alteromonadales</taxon>
        <taxon>Shewanellaceae</taxon>
        <taxon>Shewanella</taxon>
    </lineage>
</organism>
<dbReference type="STRING" id="1515746.HR45_19100"/>
<sequence length="146" mass="16034">MSSLTPVGYKMLQSVAVVAALFLVSFSVMELAEQLEMPAAAQFCDDAILQSSTSPNGKWMAEVHFSNCSLEHPRSWKSYLHLTNLYSGHEYPATMVINGRQDALRLEWALESVEHAGLKVAGVKLAELAYIEQPKGVAVEIVDPLI</sequence>
<accession>A0A094LLE9</accession>
<protein>
    <submittedName>
        <fullName evidence="1">Uncharacterized protein</fullName>
    </submittedName>
</protein>
<name>A0A094LLE9_9GAMM</name>
<dbReference type="EMBL" id="JPEO01000030">
    <property type="protein sequence ID" value="KFZ35958.1"/>
    <property type="molecule type" value="Genomic_DNA"/>
</dbReference>
<proteinExistence type="predicted"/>